<feature type="region of interest" description="Disordered" evidence="5">
    <location>
        <begin position="473"/>
        <end position="501"/>
    </location>
</feature>
<evidence type="ECO:0000256" key="5">
    <source>
        <dbReference type="SAM" id="MobiDB-lite"/>
    </source>
</evidence>
<dbReference type="PANTHER" id="PTHR12176:SF78">
    <property type="entry name" value="EEF1A LYSINE AND N-TERMINAL METHYLTRANSFERASE"/>
    <property type="match status" value="1"/>
</dbReference>
<evidence type="ECO:0000256" key="1">
    <source>
        <dbReference type="ARBA" id="ARBA00008361"/>
    </source>
</evidence>
<proteinExistence type="inferred from homology"/>
<keyword evidence="8" id="KW-1185">Reference proteome</keyword>
<feature type="compositionally biased region" description="Basic residues" evidence="5">
    <location>
        <begin position="478"/>
        <end position="490"/>
    </location>
</feature>
<dbReference type="InterPro" id="IPR029063">
    <property type="entry name" value="SAM-dependent_MTases_sf"/>
</dbReference>
<dbReference type="Gene3D" id="3.40.50.150">
    <property type="entry name" value="Vaccinia Virus protein VP39"/>
    <property type="match status" value="2"/>
</dbReference>
<accession>A0AAF0XSP3</accession>
<evidence type="ECO:0000256" key="3">
    <source>
        <dbReference type="ARBA" id="ARBA00022679"/>
    </source>
</evidence>
<keyword evidence="4" id="KW-0511">Multifunctional enzyme</keyword>
<dbReference type="InterPro" id="IPR013216">
    <property type="entry name" value="Methyltransf_11"/>
</dbReference>
<dbReference type="GO" id="GO:0009820">
    <property type="term" value="P:alkaloid metabolic process"/>
    <property type="evidence" value="ECO:0007669"/>
    <property type="project" value="UniProtKB-KW"/>
</dbReference>
<dbReference type="PANTHER" id="PTHR12176">
    <property type="entry name" value="SAM-DEPENDENT METHYLTRANSFERASE SUPERFAMILY PROTEIN"/>
    <property type="match status" value="1"/>
</dbReference>
<dbReference type="InterPro" id="IPR051419">
    <property type="entry name" value="Lys/N-term_MeTrsfase_sf"/>
</dbReference>
<dbReference type="GO" id="GO:0032259">
    <property type="term" value="P:methylation"/>
    <property type="evidence" value="ECO:0007669"/>
    <property type="project" value="UniProtKB-KW"/>
</dbReference>
<evidence type="ECO:0000313" key="8">
    <source>
        <dbReference type="Proteomes" id="UP000077755"/>
    </source>
</evidence>
<name>A0AAF0XSP3_DAUCS</name>
<reference evidence="7" key="1">
    <citation type="journal article" date="2016" name="Nat. Genet.">
        <title>A high-quality carrot genome assembly provides new insights into carotenoid accumulation and asterid genome evolution.</title>
        <authorList>
            <person name="Iorizzo M."/>
            <person name="Ellison S."/>
            <person name="Senalik D."/>
            <person name="Zeng P."/>
            <person name="Satapoomin P."/>
            <person name="Huang J."/>
            <person name="Bowman M."/>
            <person name="Iovene M."/>
            <person name="Sanseverino W."/>
            <person name="Cavagnaro P."/>
            <person name="Yildiz M."/>
            <person name="Macko-Podgorni A."/>
            <person name="Moranska E."/>
            <person name="Grzebelus E."/>
            <person name="Grzebelus D."/>
            <person name="Ashrafi H."/>
            <person name="Zheng Z."/>
            <person name="Cheng S."/>
            <person name="Spooner D."/>
            <person name="Van Deynze A."/>
            <person name="Simon P."/>
        </authorList>
    </citation>
    <scope>NUCLEOTIDE SEQUENCE</scope>
    <source>
        <tissue evidence="7">Leaf</tissue>
    </source>
</reference>
<keyword evidence="3" id="KW-0808">Transferase</keyword>
<evidence type="ECO:0000256" key="4">
    <source>
        <dbReference type="ARBA" id="ARBA00023268"/>
    </source>
</evidence>
<evidence type="ECO:0000313" key="7">
    <source>
        <dbReference type="EMBL" id="WOH13498.1"/>
    </source>
</evidence>
<dbReference type="Pfam" id="PF08241">
    <property type="entry name" value="Methyltransf_11"/>
    <property type="match status" value="1"/>
</dbReference>
<feature type="compositionally biased region" description="Low complexity" evidence="5">
    <location>
        <begin position="491"/>
        <end position="500"/>
    </location>
</feature>
<feature type="domain" description="Methyltransferase type 11" evidence="6">
    <location>
        <begin position="72"/>
        <end position="173"/>
    </location>
</feature>
<keyword evidence="2" id="KW-0489">Methyltransferase</keyword>
<dbReference type="Proteomes" id="UP000077755">
    <property type="component" value="Chromosome 8"/>
</dbReference>
<dbReference type="CDD" id="cd02440">
    <property type="entry name" value="AdoMet_MTases"/>
    <property type="match status" value="1"/>
</dbReference>
<reference evidence="7" key="2">
    <citation type="submission" date="2022-03" db="EMBL/GenBank/DDBJ databases">
        <title>Draft title - Genomic analysis of global carrot germplasm unveils the trajectory of domestication and the origin of high carotenoid orange carrot.</title>
        <authorList>
            <person name="Iorizzo M."/>
            <person name="Ellison S."/>
            <person name="Senalik D."/>
            <person name="Macko-Podgorni A."/>
            <person name="Grzebelus D."/>
            <person name="Bostan H."/>
            <person name="Rolling W."/>
            <person name="Curaba J."/>
            <person name="Simon P."/>
        </authorList>
    </citation>
    <scope>NUCLEOTIDE SEQUENCE</scope>
    <source>
        <tissue evidence="7">Leaf</tissue>
    </source>
</reference>
<sequence length="769" mass="85089">MKKTKSPQNQQAELLKTLGDFTSKQNWDDFFTIRGTDDSFEWYAEWPQLSPALLSHLSDFLSLSPPPQILVPGCGNSKLSEHLYDSGFRDVTNVDFSKVVISDMLRRNVRERPGMRWRVMDMTHLQFADETFNVVLDKGGLDALMEPELGTDLGNRYLSEVKRVLKDGGKFICLTLAEAHVLGLLFPKFRYGWSLSLQAIPQKPSKKPSLTTFMLIAKKESSPELQKVSSSIHSATGLYGDQARGLFEALEIENNFRTAHANGSDMLYSLEDLCLGAKGDLSELRPGRRVQLTLGEPGRSQFLYKAVLLDAQKQSDSFLYHCGVFLVPKTRAHEWIFSSEEGQWTIIESSKAARLIMVLLDSSHASASTEDIQKDLSPLVKQLEPGKNDSGALIPFMAASDGIEKRNVVYQVDSALTGPVIVDDVVYENVDDDISRLFPSKELIFRRLTFERSMGLVQSEALLTGEKSKTIVNVKEQKKSRSSSKSRKKGNQSGSSSNVSLINENSAPEIDHDYLASSYHTGIVSGLMLISSFLETVSSNGGMVKAVVIGLGAGLLPMFLHRSLPCLSIEVVELDAVILDLARDYFGFRESDHMTVHITDGIQFLRDVAASKIAADGVNPNDRSCSYSSDANAEEKWIDKIGLLIVDVDSSDSSSGMTCPAADFVEESFLLTVRESLSNTGLFVVNLVSRSASIKDLVLARMKTVFGKLFSLQLEEDVNEVIFARKTEDGIEEGSFHEASQQLGKLLNLKHAELSQNITDVAKKIKHLK</sequence>
<dbReference type="SUPFAM" id="SSF53335">
    <property type="entry name" value="S-adenosyl-L-methionine-dependent methyltransferases"/>
    <property type="match status" value="2"/>
</dbReference>
<dbReference type="EMBL" id="CP093350">
    <property type="protein sequence ID" value="WOH13498.1"/>
    <property type="molecule type" value="Genomic_DNA"/>
</dbReference>
<protein>
    <recommendedName>
        <fullName evidence="6">Methyltransferase type 11 domain-containing protein</fullName>
    </recommendedName>
</protein>
<dbReference type="FunFam" id="3.40.50.150:FF:000256">
    <property type="entry name" value="S-adenosyl-L-methionine-dependent methyltransferase superfamily protein"/>
    <property type="match status" value="1"/>
</dbReference>
<dbReference type="GO" id="GO:0008757">
    <property type="term" value="F:S-adenosylmethionine-dependent methyltransferase activity"/>
    <property type="evidence" value="ECO:0007669"/>
    <property type="project" value="InterPro"/>
</dbReference>
<gene>
    <name evidence="7" type="ORF">DCAR_0833008</name>
</gene>
<organism evidence="7 8">
    <name type="scientific">Daucus carota subsp. sativus</name>
    <name type="common">Carrot</name>
    <dbReference type="NCBI Taxonomy" id="79200"/>
    <lineage>
        <taxon>Eukaryota</taxon>
        <taxon>Viridiplantae</taxon>
        <taxon>Streptophyta</taxon>
        <taxon>Embryophyta</taxon>
        <taxon>Tracheophyta</taxon>
        <taxon>Spermatophyta</taxon>
        <taxon>Magnoliopsida</taxon>
        <taxon>eudicotyledons</taxon>
        <taxon>Gunneridae</taxon>
        <taxon>Pentapetalae</taxon>
        <taxon>asterids</taxon>
        <taxon>campanulids</taxon>
        <taxon>Apiales</taxon>
        <taxon>Apiaceae</taxon>
        <taxon>Apioideae</taxon>
        <taxon>Scandiceae</taxon>
        <taxon>Daucinae</taxon>
        <taxon>Daucus</taxon>
        <taxon>Daucus sect. Daucus</taxon>
    </lineage>
</organism>
<evidence type="ECO:0000256" key="2">
    <source>
        <dbReference type="ARBA" id="ARBA00022603"/>
    </source>
</evidence>
<dbReference type="AlphaFoldDB" id="A0AAF0XSP3"/>
<dbReference type="FunFam" id="3.40.50.150:FF:000211">
    <property type="entry name" value="Methyltransferase-like protein 13"/>
    <property type="match status" value="1"/>
</dbReference>
<evidence type="ECO:0000259" key="6">
    <source>
        <dbReference type="Pfam" id="PF08241"/>
    </source>
</evidence>
<comment type="similarity">
    <text evidence="1">Belongs to the methyltransferase superfamily.</text>
</comment>
<dbReference type="KEGG" id="dcr:108199560"/>